<comment type="similarity">
    <text evidence="1 8">Belongs to the pseudouridine synthase RluA family.</text>
</comment>
<evidence type="ECO:0000256" key="2">
    <source>
        <dbReference type="ARBA" id="ARBA00022552"/>
    </source>
</evidence>
<dbReference type="SUPFAM" id="SSF55120">
    <property type="entry name" value="Pseudouridine synthase"/>
    <property type="match status" value="1"/>
</dbReference>
<keyword evidence="3" id="KW-0819">tRNA processing</keyword>
<dbReference type="EC" id="5.4.99.-" evidence="8"/>
<evidence type="ECO:0000256" key="1">
    <source>
        <dbReference type="ARBA" id="ARBA00010876"/>
    </source>
</evidence>
<evidence type="ECO:0000256" key="4">
    <source>
        <dbReference type="ARBA" id="ARBA00023235"/>
    </source>
</evidence>
<evidence type="ECO:0000313" key="11">
    <source>
        <dbReference type="Proteomes" id="UP001201273"/>
    </source>
</evidence>
<comment type="caution">
    <text evidence="10">The sequence shown here is derived from an EMBL/GenBank/DDBJ whole genome shotgun (WGS) entry which is preliminary data.</text>
</comment>
<comment type="catalytic activity">
    <reaction evidence="8">
        <text>a uridine in RNA = a pseudouridine in RNA</text>
        <dbReference type="Rhea" id="RHEA:48348"/>
        <dbReference type="Rhea" id="RHEA-COMP:12068"/>
        <dbReference type="Rhea" id="RHEA-COMP:12069"/>
        <dbReference type="ChEBI" id="CHEBI:65314"/>
        <dbReference type="ChEBI" id="CHEBI:65315"/>
    </reaction>
</comment>
<keyword evidence="11" id="KW-1185">Reference proteome</keyword>
<organism evidence="10 11">
    <name type="scientific">Motilimonas cestriensis</name>
    <dbReference type="NCBI Taxonomy" id="2742685"/>
    <lineage>
        <taxon>Bacteria</taxon>
        <taxon>Pseudomonadati</taxon>
        <taxon>Pseudomonadota</taxon>
        <taxon>Gammaproteobacteria</taxon>
        <taxon>Alteromonadales</taxon>
        <taxon>Alteromonadales genera incertae sedis</taxon>
        <taxon>Motilimonas</taxon>
    </lineage>
</organism>
<dbReference type="InterPro" id="IPR020103">
    <property type="entry name" value="PsdUridine_synth_cat_dom_sf"/>
</dbReference>
<keyword evidence="4 8" id="KW-0413">Isomerase</keyword>
<dbReference type="PANTHER" id="PTHR21600:SF91">
    <property type="entry name" value="DUAL-SPECIFICITY RNA PSEUDOURIDINE SYNTHASE RLUA"/>
    <property type="match status" value="1"/>
</dbReference>
<dbReference type="CDD" id="cd02869">
    <property type="entry name" value="PseudoU_synth_RluA_like"/>
    <property type="match status" value="1"/>
</dbReference>
<evidence type="ECO:0000256" key="8">
    <source>
        <dbReference type="RuleBase" id="RU362028"/>
    </source>
</evidence>
<comment type="catalytic activity">
    <reaction evidence="5">
        <text>uridine(32) in tRNA = pseudouridine(32) in tRNA</text>
        <dbReference type="Rhea" id="RHEA:42544"/>
        <dbReference type="Rhea" id="RHEA-COMP:10107"/>
        <dbReference type="Rhea" id="RHEA-COMP:10108"/>
        <dbReference type="ChEBI" id="CHEBI:65314"/>
        <dbReference type="ChEBI" id="CHEBI:65315"/>
        <dbReference type="EC" id="5.4.99.28"/>
    </reaction>
</comment>
<comment type="function">
    <text evidence="8">Responsible for synthesis of pseudouridine from uracil.</text>
</comment>
<evidence type="ECO:0000256" key="5">
    <source>
        <dbReference type="ARBA" id="ARBA00036184"/>
    </source>
</evidence>
<keyword evidence="2" id="KW-0698">rRNA processing</keyword>
<dbReference type="EMBL" id="JAIMJA010000008">
    <property type="protein sequence ID" value="MCE2595125.1"/>
    <property type="molecule type" value="Genomic_DNA"/>
</dbReference>
<gene>
    <name evidence="10" type="primary">rluA</name>
    <name evidence="10" type="ORF">K6Y31_09870</name>
</gene>
<dbReference type="Gene3D" id="3.30.2350.10">
    <property type="entry name" value="Pseudouridine synthase"/>
    <property type="match status" value="1"/>
</dbReference>
<comment type="catalytic activity">
    <reaction evidence="6">
        <text>uridine(746) in 23S rRNA = pseudouridine(746) in 23S rRNA</text>
        <dbReference type="Rhea" id="RHEA:42548"/>
        <dbReference type="Rhea" id="RHEA-COMP:10109"/>
        <dbReference type="Rhea" id="RHEA-COMP:10110"/>
        <dbReference type="ChEBI" id="CHEBI:65314"/>
        <dbReference type="ChEBI" id="CHEBI:65315"/>
        <dbReference type="EC" id="5.4.99.29"/>
    </reaction>
</comment>
<accession>A0ABS8WA39</accession>
<dbReference type="Proteomes" id="UP001201273">
    <property type="component" value="Unassembled WGS sequence"/>
</dbReference>
<evidence type="ECO:0000256" key="7">
    <source>
        <dbReference type="ARBA" id="ARBA00037305"/>
    </source>
</evidence>
<dbReference type="GO" id="GO:0160151">
    <property type="term" value="F:tRNA pseudouridine(32) synthase activity"/>
    <property type="evidence" value="ECO:0007669"/>
    <property type="project" value="UniProtKB-EC"/>
</dbReference>
<dbReference type="NCBIfam" id="TIGR00005">
    <property type="entry name" value="rluA_subfam"/>
    <property type="match status" value="1"/>
</dbReference>
<dbReference type="Pfam" id="PF00849">
    <property type="entry name" value="PseudoU_synth_2"/>
    <property type="match status" value="1"/>
</dbReference>
<dbReference type="GO" id="GO:0160142">
    <property type="term" value="F:23S rRNA pseudouridine(746) synthase activity"/>
    <property type="evidence" value="ECO:0007669"/>
    <property type="project" value="UniProtKB-EC"/>
</dbReference>
<sequence length="218" mass="25234">MAMLHYTPPTDPWLDILFQDRDIIVVNKPSGLLSVPGRDPNHSDSTWRRVQEQFPDAQIVHRLDMATSGVMVLAMHKEAERNLKMQFMNRETEKVYYARVWGHLAEKAGEVDFPLICDWPNRPKQIVCYENGKASKTFFEVESEDQHSSLVKLTPITGRTHQLRVHMQAIGHPILGDYFYATPEALAMSERLLLHATWLKIKHPRTHQSMEFSCEHGF</sequence>
<comment type="function">
    <text evidence="7">Dual specificity enzyme that catalyzes the synthesis of pseudouridine from uracil-746 in 23S ribosomal RNA and from uracil-32 in the anticodon stem and loop of transfer RNAs.</text>
</comment>
<dbReference type="PANTHER" id="PTHR21600">
    <property type="entry name" value="MITOCHONDRIAL RNA PSEUDOURIDINE SYNTHASE"/>
    <property type="match status" value="1"/>
</dbReference>
<dbReference type="PROSITE" id="PS01129">
    <property type="entry name" value="PSI_RLU"/>
    <property type="match status" value="1"/>
</dbReference>
<dbReference type="InterPro" id="IPR006225">
    <property type="entry name" value="PsdUridine_synth_RluC/D"/>
</dbReference>
<evidence type="ECO:0000256" key="3">
    <source>
        <dbReference type="ARBA" id="ARBA00022694"/>
    </source>
</evidence>
<dbReference type="InterPro" id="IPR006224">
    <property type="entry name" value="PsdUridine_synth_RluA-like_CS"/>
</dbReference>
<reference evidence="10 11" key="1">
    <citation type="journal article" date="2022" name="Environ. Microbiol. Rep.">
        <title>Eco-phylogenetic analyses reveal divergent evolution of vitamin B12 metabolism in the marine bacterial family 'Psychromonadaceae'.</title>
        <authorList>
            <person name="Jin X."/>
            <person name="Yang Y."/>
            <person name="Cao H."/>
            <person name="Gao B."/>
            <person name="Zhao Z."/>
        </authorList>
    </citation>
    <scope>NUCLEOTIDE SEQUENCE [LARGE SCALE GENOMIC DNA]</scope>
    <source>
        <strain evidence="10 11">MKS20</strain>
    </source>
</reference>
<dbReference type="InterPro" id="IPR006145">
    <property type="entry name" value="PsdUridine_synth_RsuA/RluA"/>
</dbReference>
<dbReference type="RefSeq" id="WP_233052620.1">
    <property type="nucleotide sequence ID" value="NZ_JAIMJA010000008.1"/>
</dbReference>
<evidence type="ECO:0000256" key="6">
    <source>
        <dbReference type="ARBA" id="ARBA00036916"/>
    </source>
</evidence>
<dbReference type="InterPro" id="IPR050188">
    <property type="entry name" value="RluA_PseudoU_synthase"/>
</dbReference>
<evidence type="ECO:0000259" key="9">
    <source>
        <dbReference type="Pfam" id="PF00849"/>
    </source>
</evidence>
<protein>
    <recommendedName>
        <fullName evidence="8">Pseudouridine synthase</fullName>
        <ecNumber evidence="8">5.4.99.-</ecNumber>
    </recommendedName>
</protein>
<dbReference type="NCBIfam" id="NF007543">
    <property type="entry name" value="PRK10158.1"/>
    <property type="match status" value="1"/>
</dbReference>
<feature type="domain" description="Pseudouridine synthase RsuA/RluA-like" evidence="9">
    <location>
        <begin position="22"/>
        <end position="169"/>
    </location>
</feature>
<proteinExistence type="inferred from homology"/>
<evidence type="ECO:0000313" key="10">
    <source>
        <dbReference type="EMBL" id="MCE2595125.1"/>
    </source>
</evidence>
<name>A0ABS8WA39_9GAMM</name>